<evidence type="ECO:0000313" key="3">
    <source>
        <dbReference type="Proteomes" id="UP000012073"/>
    </source>
</evidence>
<name>R7Q580_CHOCR</name>
<sequence>MFTPSVEVQRVRPPAHRPSESGGSAGDGACNKGCDTRYIDTLDVAKPRHAAAD</sequence>
<reference evidence="3" key="1">
    <citation type="journal article" date="2013" name="Proc. Natl. Acad. Sci. U.S.A.">
        <title>Genome structure and metabolic features in the red seaweed Chondrus crispus shed light on evolution of the Archaeplastida.</title>
        <authorList>
            <person name="Collen J."/>
            <person name="Porcel B."/>
            <person name="Carre W."/>
            <person name="Ball S.G."/>
            <person name="Chaparro C."/>
            <person name="Tonon T."/>
            <person name="Barbeyron T."/>
            <person name="Michel G."/>
            <person name="Noel B."/>
            <person name="Valentin K."/>
            <person name="Elias M."/>
            <person name="Artiguenave F."/>
            <person name="Arun A."/>
            <person name="Aury J.M."/>
            <person name="Barbosa-Neto J.F."/>
            <person name="Bothwell J.H."/>
            <person name="Bouget F.Y."/>
            <person name="Brillet L."/>
            <person name="Cabello-Hurtado F."/>
            <person name="Capella-Gutierrez S."/>
            <person name="Charrier B."/>
            <person name="Cladiere L."/>
            <person name="Cock J.M."/>
            <person name="Coelho S.M."/>
            <person name="Colleoni C."/>
            <person name="Czjzek M."/>
            <person name="Da Silva C."/>
            <person name="Delage L."/>
            <person name="Denoeud F."/>
            <person name="Deschamps P."/>
            <person name="Dittami S.M."/>
            <person name="Gabaldon T."/>
            <person name="Gachon C.M."/>
            <person name="Groisillier A."/>
            <person name="Herve C."/>
            <person name="Jabbari K."/>
            <person name="Katinka M."/>
            <person name="Kloareg B."/>
            <person name="Kowalczyk N."/>
            <person name="Labadie K."/>
            <person name="Leblanc C."/>
            <person name="Lopez P.J."/>
            <person name="McLachlan D.H."/>
            <person name="Meslet-Cladiere L."/>
            <person name="Moustafa A."/>
            <person name="Nehr Z."/>
            <person name="Nyvall Collen P."/>
            <person name="Panaud O."/>
            <person name="Partensky F."/>
            <person name="Poulain J."/>
            <person name="Rensing S.A."/>
            <person name="Rousvoal S."/>
            <person name="Samson G."/>
            <person name="Symeonidi A."/>
            <person name="Weissenbach J."/>
            <person name="Zambounis A."/>
            <person name="Wincker P."/>
            <person name="Boyen C."/>
        </authorList>
    </citation>
    <scope>NUCLEOTIDE SEQUENCE [LARGE SCALE GENOMIC DNA]</scope>
    <source>
        <strain evidence="3">cv. Stackhouse</strain>
    </source>
</reference>
<dbReference type="AlphaFoldDB" id="R7Q580"/>
<organism evidence="2 3">
    <name type="scientific">Chondrus crispus</name>
    <name type="common">Carrageen Irish moss</name>
    <name type="synonym">Polymorpha crispa</name>
    <dbReference type="NCBI Taxonomy" id="2769"/>
    <lineage>
        <taxon>Eukaryota</taxon>
        <taxon>Rhodophyta</taxon>
        <taxon>Florideophyceae</taxon>
        <taxon>Rhodymeniophycidae</taxon>
        <taxon>Gigartinales</taxon>
        <taxon>Gigartinaceae</taxon>
        <taxon>Chondrus</taxon>
    </lineage>
</organism>
<feature type="region of interest" description="Disordered" evidence="1">
    <location>
        <begin position="1"/>
        <end position="31"/>
    </location>
</feature>
<accession>R7Q580</accession>
<dbReference type="KEGG" id="ccp:CHC_T00002500001"/>
<dbReference type="GeneID" id="17321255"/>
<dbReference type="Gramene" id="CDF33712">
    <property type="protein sequence ID" value="CDF33712"/>
    <property type="gene ID" value="CHC_T00002500001"/>
</dbReference>
<dbReference type="RefSeq" id="XP_005713531.1">
    <property type="nucleotide sequence ID" value="XM_005713474.1"/>
</dbReference>
<dbReference type="Proteomes" id="UP000012073">
    <property type="component" value="Unassembled WGS sequence"/>
</dbReference>
<evidence type="ECO:0000313" key="2">
    <source>
        <dbReference type="EMBL" id="CDF33712.1"/>
    </source>
</evidence>
<evidence type="ECO:0000256" key="1">
    <source>
        <dbReference type="SAM" id="MobiDB-lite"/>
    </source>
</evidence>
<proteinExistence type="predicted"/>
<protein>
    <submittedName>
        <fullName evidence="2">Uncharacterized protein</fullName>
    </submittedName>
</protein>
<dbReference type="EMBL" id="HG001655">
    <property type="protein sequence ID" value="CDF33712.1"/>
    <property type="molecule type" value="Genomic_DNA"/>
</dbReference>
<keyword evidence="3" id="KW-1185">Reference proteome</keyword>
<gene>
    <name evidence="2" type="ORF">CHC_T00002500001</name>
</gene>